<dbReference type="OrthoDB" id="298344at2759"/>
<keyword evidence="4" id="KW-1185">Reference proteome</keyword>
<gene>
    <name evidence="3" type="ORF">JAAARDRAFT_125315</name>
</gene>
<dbReference type="EMBL" id="KL197713">
    <property type="protein sequence ID" value="KDQ61023.1"/>
    <property type="molecule type" value="Genomic_DNA"/>
</dbReference>
<dbReference type="AlphaFoldDB" id="A0A067Q1T0"/>
<dbReference type="Pfam" id="PF02373">
    <property type="entry name" value="JmjC"/>
    <property type="match status" value="1"/>
</dbReference>
<dbReference type="SUPFAM" id="SSF51197">
    <property type="entry name" value="Clavaminate synthase-like"/>
    <property type="match status" value="1"/>
</dbReference>
<dbReference type="PROSITE" id="PS51184">
    <property type="entry name" value="JMJC"/>
    <property type="match status" value="1"/>
</dbReference>
<accession>A0A067Q1T0</accession>
<evidence type="ECO:0000256" key="1">
    <source>
        <dbReference type="SAM" id="MobiDB-lite"/>
    </source>
</evidence>
<dbReference type="SMART" id="SM00558">
    <property type="entry name" value="JmjC"/>
    <property type="match status" value="1"/>
</dbReference>
<dbReference type="HOGENOM" id="CLU_050877_0_0_1"/>
<organism evidence="3 4">
    <name type="scientific">Jaapia argillacea MUCL 33604</name>
    <dbReference type="NCBI Taxonomy" id="933084"/>
    <lineage>
        <taxon>Eukaryota</taxon>
        <taxon>Fungi</taxon>
        <taxon>Dikarya</taxon>
        <taxon>Basidiomycota</taxon>
        <taxon>Agaricomycotina</taxon>
        <taxon>Agaricomycetes</taxon>
        <taxon>Agaricomycetidae</taxon>
        <taxon>Jaapiales</taxon>
        <taxon>Jaapiaceae</taxon>
        <taxon>Jaapia</taxon>
    </lineage>
</organism>
<feature type="region of interest" description="Disordered" evidence="1">
    <location>
        <begin position="1"/>
        <end position="22"/>
    </location>
</feature>
<feature type="non-terminal residue" evidence="3">
    <location>
        <position position="337"/>
    </location>
</feature>
<name>A0A067Q1T0_9AGAM</name>
<feature type="domain" description="JmjC" evidence="2">
    <location>
        <begin position="141"/>
        <end position="307"/>
    </location>
</feature>
<proteinExistence type="predicted"/>
<protein>
    <recommendedName>
        <fullName evidence="2">JmjC domain-containing protein</fullName>
    </recommendedName>
</protein>
<dbReference type="Gene3D" id="2.60.120.650">
    <property type="entry name" value="Cupin"/>
    <property type="match status" value="1"/>
</dbReference>
<reference evidence="4" key="1">
    <citation type="journal article" date="2014" name="Proc. Natl. Acad. Sci. U.S.A.">
        <title>Extensive sampling of basidiomycete genomes demonstrates inadequacy of the white-rot/brown-rot paradigm for wood decay fungi.</title>
        <authorList>
            <person name="Riley R."/>
            <person name="Salamov A.A."/>
            <person name="Brown D.W."/>
            <person name="Nagy L.G."/>
            <person name="Floudas D."/>
            <person name="Held B.W."/>
            <person name="Levasseur A."/>
            <person name="Lombard V."/>
            <person name="Morin E."/>
            <person name="Otillar R."/>
            <person name="Lindquist E.A."/>
            <person name="Sun H."/>
            <person name="LaButti K.M."/>
            <person name="Schmutz J."/>
            <person name="Jabbour D."/>
            <person name="Luo H."/>
            <person name="Baker S.E."/>
            <person name="Pisabarro A.G."/>
            <person name="Walton J.D."/>
            <person name="Blanchette R.A."/>
            <person name="Henrissat B."/>
            <person name="Martin F."/>
            <person name="Cullen D."/>
            <person name="Hibbett D.S."/>
            <person name="Grigoriev I.V."/>
        </authorList>
    </citation>
    <scope>NUCLEOTIDE SEQUENCE [LARGE SCALE GENOMIC DNA]</scope>
    <source>
        <strain evidence="4">MUCL 33604</strain>
    </source>
</reference>
<evidence type="ECO:0000313" key="4">
    <source>
        <dbReference type="Proteomes" id="UP000027265"/>
    </source>
</evidence>
<sequence length="337" mass="38247">MNARDKDQPSQSNSSRPSSRDWSLDKLLSNSCFHQVRRVSAILSPAELQSEIAKVDEDGLPLIIEGCHLLSKWPTEMFKVDWLLKNVSEKAPEIATRNVHNSTDSKCPLPEFIEKCRALPKFAPADETERLYGKDVECPPEWEKWLHESDVLPSEVLLKNPNNFMQDLPEKQQVETLMCYLGIGDTFTAAHKDLCASSGQNLMCYTENNGSSLWFLTESSSAPDAVDYFQKLGQELDLETHFVTVEELSKAPFRVYVAEQKLGDLVLVPPRSCHQVMNSGGITIKTSWSRMTLKGLAAALYHELPMYRRVCRPDTYRIKATIYHALLNYTNDLQDTM</sequence>
<evidence type="ECO:0000313" key="3">
    <source>
        <dbReference type="EMBL" id="KDQ61023.1"/>
    </source>
</evidence>
<dbReference type="InParanoid" id="A0A067Q1T0"/>
<dbReference type="Proteomes" id="UP000027265">
    <property type="component" value="Unassembled WGS sequence"/>
</dbReference>
<dbReference type="STRING" id="933084.A0A067Q1T0"/>
<dbReference type="InterPro" id="IPR003347">
    <property type="entry name" value="JmjC_dom"/>
</dbReference>
<evidence type="ECO:0000259" key="2">
    <source>
        <dbReference type="PROSITE" id="PS51184"/>
    </source>
</evidence>